<gene>
    <name evidence="1" type="ORF">HDF15_002908</name>
</gene>
<protein>
    <submittedName>
        <fullName evidence="1">Uncharacterized protein</fullName>
    </submittedName>
</protein>
<dbReference type="EMBL" id="JACHIO010000011">
    <property type="protein sequence ID" value="MBB5064550.1"/>
    <property type="molecule type" value="Genomic_DNA"/>
</dbReference>
<dbReference type="Proteomes" id="UP000584867">
    <property type="component" value="Unassembled WGS sequence"/>
</dbReference>
<proteinExistence type="predicted"/>
<evidence type="ECO:0000313" key="2">
    <source>
        <dbReference type="Proteomes" id="UP000584867"/>
    </source>
</evidence>
<dbReference type="RefSeq" id="WP_184256535.1">
    <property type="nucleotide sequence ID" value="NZ_JACHIO010000011.1"/>
</dbReference>
<sequence length="52" mass="6092">MFFSTPEKHFKAWAMTQEAYPDQKKLQALSGPECHMHLMLRVLMLLPLGYLL</sequence>
<name>A0A7W8EBI6_9BACT</name>
<organism evidence="1 2">
    <name type="scientific">Granulicella mallensis</name>
    <dbReference type="NCBI Taxonomy" id="940614"/>
    <lineage>
        <taxon>Bacteria</taxon>
        <taxon>Pseudomonadati</taxon>
        <taxon>Acidobacteriota</taxon>
        <taxon>Terriglobia</taxon>
        <taxon>Terriglobales</taxon>
        <taxon>Acidobacteriaceae</taxon>
        <taxon>Granulicella</taxon>
    </lineage>
</organism>
<accession>A0A7W8EBI6</accession>
<evidence type="ECO:0000313" key="1">
    <source>
        <dbReference type="EMBL" id="MBB5064550.1"/>
    </source>
</evidence>
<comment type="caution">
    <text evidence="1">The sequence shown here is derived from an EMBL/GenBank/DDBJ whole genome shotgun (WGS) entry which is preliminary data.</text>
</comment>
<reference evidence="1 2" key="1">
    <citation type="submission" date="2020-08" db="EMBL/GenBank/DDBJ databases">
        <title>Genomic Encyclopedia of Type Strains, Phase IV (KMG-V): Genome sequencing to study the core and pangenomes of soil and plant-associated prokaryotes.</title>
        <authorList>
            <person name="Whitman W."/>
        </authorList>
    </citation>
    <scope>NUCLEOTIDE SEQUENCE [LARGE SCALE GENOMIC DNA]</scope>
    <source>
        <strain evidence="1 2">X5P3</strain>
    </source>
</reference>
<dbReference type="AlphaFoldDB" id="A0A7W8EBI6"/>